<dbReference type="RefSeq" id="WP_315624848.1">
    <property type="nucleotide sequence ID" value="NZ_JAUHMF010000001.1"/>
</dbReference>
<name>A0ABU3NPS8_9CHLR</name>
<protein>
    <submittedName>
        <fullName evidence="5">ArsR family transcriptional regulator</fullName>
    </submittedName>
</protein>
<keyword evidence="3" id="KW-0804">Transcription</keyword>
<dbReference type="CDD" id="cd00090">
    <property type="entry name" value="HTH_ARSR"/>
    <property type="match status" value="1"/>
</dbReference>
<evidence type="ECO:0000256" key="3">
    <source>
        <dbReference type="ARBA" id="ARBA00023163"/>
    </source>
</evidence>
<gene>
    <name evidence="5" type="ORF">QYE77_07970</name>
</gene>
<evidence type="ECO:0000259" key="4">
    <source>
        <dbReference type="PROSITE" id="PS50987"/>
    </source>
</evidence>
<dbReference type="EMBL" id="JAUHMF010000001">
    <property type="protein sequence ID" value="MDT8898203.1"/>
    <property type="molecule type" value="Genomic_DNA"/>
</dbReference>
<dbReference type="InterPro" id="IPR036390">
    <property type="entry name" value="WH_DNA-bd_sf"/>
</dbReference>
<dbReference type="SUPFAM" id="SSF46785">
    <property type="entry name" value="Winged helix' DNA-binding domain"/>
    <property type="match status" value="1"/>
</dbReference>
<dbReference type="InterPro" id="IPR001845">
    <property type="entry name" value="HTH_ArsR_DNA-bd_dom"/>
</dbReference>
<comment type="caution">
    <text evidence="5">The sequence shown here is derived from an EMBL/GenBank/DDBJ whole genome shotgun (WGS) entry which is preliminary data.</text>
</comment>
<dbReference type="PROSITE" id="PS50987">
    <property type="entry name" value="HTH_ARSR_2"/>
    <property type="match status" value="1"/>
</dbReference>
<keyword evidence="1" id="KW-0805">Transcription regulation</keyword>
<dbReference type="Pfam" id="PF01022">
    <property type="entry name" value="HTH_5"/>
    <property type="match status" value="1"/>
</dbReference>
<reference evidence="5 6" key="1">
    <citation type="submission" date="2023-07" db="EMBL/GenBank/DDBJ databases">
        <title>Novel species of Thermanaerothrix with wide hydrolytic capabilities.</title>
        <authorList>
            <person name="Zayulina K.S."/>
            <person name="Podosokorskaya O.A."/>
            <person name="Elcheninov A.G."/>
        </authorList>
    </citation>
    <scope>NUCLEOTIDE SEQUENCE [LARGE SCALE GENOMIC DNA]</scope>
    <source>
        <strain evidence="5 6">4228-RoL</strain>
    </source>
</reference>
<evidence type="ECO:0000313" key="6">
    <source>
        <dbReference type="Proteomes" id="UP001254165"/>
    </source>
</evidence>
<keyword evidence="6" id="KW-1185">Reference proteome</keyword>
<dbReference type="Gene3D" id="1.10.10.10">
    <property type="entry name" value="Winged helix-like DNA-binding domain superfamily/Winged helix DNA-binding domain"/>
    <property type="match status" value="1"/>
</dbReference>
<proteinExistence type="predicted"/>
<keyword evidence="2" id="KW-0238">DNA-binding</keyword>
<evidence type="ECO:0000256" key="2">
    <source>
        <dbReference type="ARBA" id="ARBA00023125"/>
    </source>
</evidence>
<sequence>MTTLLWESGSAYDFFVALYVLHHPGDFGLRPTWAAGMRSRLPAAQRADLERAQAFLGVPLPWLHALPPEAKETAGALDALAALPPATRLPALLTHPQWPPEARQALDDLARRGQITPAGWEILRQAYEHVWHPRHPQAFTLLAEALSAGEAFGTALLDALRAFYQAFFHEEETHLRPWLARGLADAQALATRTDLPTLLETLSGGVRFEVLEEAPEVVLVPSYWSTPLVFYGQVTPTRWLMVFGCRPPSQALASGENLPPTLLHRLKALADPTRLRILRYLAQGPQTPSSLARQLRLRPPTVVHHLQALRLAGLVHITITRAGERRYALRREAITAACADLESFLHPDSHPSSPE</sequence>
<dbReference type="InterPro" id="IPR036388">
    <property type="entry name" value="WH-like_DNA-bd_sf"/>
</dbReference>
<accession>A0ABU3NPS8</accession>
<dbReference type="PANTHER" id="PTHR33154:SF33">
    <property type="entry name" value="TRANSCRIPTIONAL REPRESSOR SDPR"/>
    <property type="match status" value="1"/>
</dbReference>
<dbReference type="PRINTS" id="PR00778">
    <property type="entry name" value="HTHARSR"/>
</dbReference>
<organism evidence="5 6">
    <name type="scientific">Thermanaerothrix solaris</name>
    <dbReference type="NCBI Taxonomy" id="3058434"/>
    <lineage>
        <taxon>Bacteria</taxon>
        <taxon>Bacillati</taxon>
        <taxon>Chloroflexota</taxon>
        <taxon>Anaerolineae</taxon>
        <taxon>Anaerolineales</taxon>
        <taxon>Anaerolineaceae</taxon>
        <taxon>Thermanaerothrix</taxon>
    </lineage>
</organism>
<feature type="domain" description="HTH arsR-type" evidence="4">
    <location>
        <begin position="254"/>
        <end position="348"/>
    </location>
</feature>
<evidence type="ECO:0000313" key="5">
    <source>
        <dbReference type="EMBL" id="MDT8898203.1"/>
    </source>
</evidence>
<dbReference type="Proteomes" id="UP001254165">
    <property type="component" value="Unassembled WGS sequence"/>
</dbReference>
<evidence type="ECO:0000256" key="1">
    <source>
        <dbReference type="ARBA" id="ARBA00023015"/>
    </source>
</evidence>
<dbReference type="SMART" id="SM00418">
    <property type="entry name" value="HTH_ARSR"/>
    <property type="match status" value="1"/>
</dbReference>
<dbReference type="InterPro" id="IPR051081">
    <property type="entry name" value="HTH_MetalResp_TranReg"/>
</dbReference>
<dbReference type="PANTHER" id="PTHR33154">
    <property type="entry name" value="TRANSCRIPTIONAL REGULATOR, ARSR FAMILY"/>
    <property type="match status" value="1"/>
</dbReference>
<dbReference type="InterPro" id="IPR011991">
    <property type="entry name" value="ArsR-like_HTH"/>
</dbReference>